<dbReference type="FunFam" id="3.40.1190.20:FF:000002">
    <property type="entry name" value="Bifunctional protein HldE"/>
    <property type="match status" value="1"/>
</dbReference>
<evidence type="ECO:0000259" key="3">
    <source>
        <dbReference type="Pfam" id="PF00294"/>
    </source>
</evidence>
<dbReference type="InterPro" id="IPR011913">
    <property type="entry name" value="RfaE_dom_I"/>
</dbReference>
<feature type="domain" description="Carbohydrate kinase PfkB" evidence="3">
    <location>
        <begin position="22"/>
        <end position="320"/>
    </location>
</feature>
<dbReference type="InterPro" id="IPR011611">
    <property type="entry name" value="PfkB_dom"/>
</dbReference>
<dbReference type="CDD" id="cd01172">
    <property type="entry name" value="RfaE_like"/>
    <property type="match status" value="1"/>
</dbReference>
<dbReference type="GO" id="GO:0016773">
    <property type="term" value="F:phosphotransferase activity, alcohol group as acceptor"/>
    <property type="evidence" value="ECO:0007669"/>
    <property type="project" value="InterPro"/>
</dbReference>
<accession>A0A0W8FR22</accession>
<name>A0A0W8FR22_9ZZZZ</name>
<organism evidence="4">
    <name type="scientific">hydrocarbon metagenome</name>
    <dbReference type="NCBI Taxonomy" id="938273"/>
    <lineage>
        <taxon>unclassified sequences</taxon>
        <taxon>metagenomes</taxon>
        <taxon>ecological metagenomes</taxon>
    </lineage>
</organism>
<dbReference type="NCBIfam" id="TIGR02198">
    <property type="entry name" value="rfaE_dom_I"/>
    <property type="match status" value="1"/>
</dbReference>
<dbReference type="AlphaFoldDB" id="A0A0W8FR22"/>
<dbReference type="Pfam" id="PF00294">
    <property type="entry name" value="PfkB"/>
    <property type="match status" value="1"/>
</dbReference>
<reference evidence="4" key="1">
    <citation type="journal article" date="2015" name="Proc. Natl. Acad. Sci. U.S.A.">
        <title>Networks of energetic and metabolic interactions define dynamics in microbial communities.</title>
        <authorList>
            <person name="Embree M."/>
            <person name="Liu J.K."/>
            <person name="Al-Bassam M.M."/>
            <person name="Zengler K."/>
        </authorList>
    </citation>
    <scope>NUCLEOTIDE SEQUENCE</scope>
</reference>
<dbReference type="SUPFAM" id="SSF53613">
    <property type="entry name" value="Ribokinase-like"/>
    <property type="match status" value="1"/>
</dbReference>
<sequence>MHRILTKKRALDIIANFSGAGVLVVGDVMVDHFIWGNVSRISPEAPVPVVDVQKDSIMLGGCANVLNNIYAMGGKAYVAGVIGADNIGKKLLAELRGRKIETKGIVVERRRPTTLKTRIVAHGQQMVRFDKENRKPIPQTSIDGILKYVKSLRNKIGAIVISDYNKGVVSKELIEGIKKITEGSNIVICVDPKQNNFSIYKGVYVITPNHHEAQRAAGMEITNADDLQRLSEALLKKYVFQTILITRGEEGMSLFENGRKIVHTYFPAQAKEVYDVTGAGDTVIGMLALGLAARADIKEATCLANLAAGIVVGKIGTATVSQKELLDVL</sequence>
<evidence type="ECO:0000256" key="2">
    <source>
        <dbReference type="ARBA" id="ARBA00022777"/>
    </source>
</evidence>
<comment type="caution">
    <text evidence="4">The sequence shown here is derived from an EMBL/GenBank/DDBJ whole genome shotgun (WGS) entry which is preliminary data.</text>
</comment>
<dbReference type="GO" id="GO:0005829">
    <property type="term" value="C:cytosol"/>
    <property type="evidence" value="ECO:0007669"/>
    <property type="project" value="TreeGrafter"/>
</dbReference>
<dbReference type="GO" id="GO:0033785">
    <property type="term" value="F:heptose 7-phosphate kinase activity"/>
    <property type="evidence" value="ECO:0007669"/>
    <property type="project" value="TreeGrafter"/>
</dbReference>
<dbReference type="EMBL" id="LNQE01000909">
    <property type="protein sequence ID" value="KUG23370.1"/>
    <property type="molecule type" value="Genomic_DNA"/>
</dbReference>
<gene>
    <name evidence="4" type="ORF">ASZ90_006812</name>
</gene>
<evidence type="ECO:0000313" key="4">
    <source>
        <dbReference type="EMBL" id="KUG23370.1"/>
    </source>
</evidence>
<dbReference type="InterPro" id="IPR029056">
    <property type="entry name" value="Ribokinase-like"/>
</dbReference>
<dbReference type="GO" id="GO:0033786">
    <property type="term" value="F:heptose-1-phosphate adenylyltransferase activity"/>
    <property type="evidence" value="ECO:0007669"/>
    <property type="project" value="TreeGrafter"/>
</dbReference>
<evidence type="ECO:0000256" key="1">
    <source>
        <dbReference type="ARBA" id="ARBA00022679"/>
    </source>
</evidence>
<dbReference type="Gene3D" id="3.40.1190.20">
    <property type="match status" value="1"/>
</dbReference>
<dbReference type="PANTHER" id="PTHR46969:SF1">
    <property type="entry name" value="BIFUNCTIONAL PROTEIN HLDE"/>
    <property type="match status" value="1"/>
</dbReference>
<proteinExistence type="predicted"/>
<protein>
    <submittedName>
        <fullName evidence="4">Adp-heptose synthase / d-glycero-beta-d-manno-heptose 7-phosphate kinase</fullName>
    </submittedName>
</protein>
<dbReference type="PANTHER" id="PTHR46969">
    <property type="entry name" value="BIFUNCTIONAL PROTEIN HLDE"/>
    <property type="match status" value="1"/>
</dbReference>
<keyword evidence="2 4" id="KW-0418">Kinase</keyword>
<keyword evidence="1" id="KW-0808">Transferase</keyword>